<proteinExistence type="predicted"/>
<comment type="caution">
    <text evidence="2">The sequence shown here is derived from an EMBL/GenBank/DDBJ whole genome shotgun (WGS) entry which is preliminary data.</text>
</comment>
<dbReference type="EMBL" id="JAVRJZ010000005">
    <property type="protein sequence ID" value="KAK2722763.1"/>
    <property type="molecule type" value="Genomic_DNA"/>
</dbReference>
<feature type="region of interest" description="Disordered" evidence="1">
    <location>
        <begin position="126"/>
        <end position="147"/>
    </location>
</feature>
<dbReference type="AlphaFoldDB" id="A0AA88I7J6"/>
<gene>
    <name evidence="2" type="ORF">QYM36_003080</name>
</gene>
<dbReference type="Proteomes" id="UP001187531">
    <property type="component" value="Unassembled WGS sequence"/>
</dbReference>
<organism evidence="2 3">
    <name type="scientific">Artemia franciscana</name>
    <name type="common">Brine shrimp</name>
    <name type="synonym">Artemia sanfranciscana</name>
    <dbReference type="NCBI Taxonomy" id="6661"/>
    <lineage>
        <taxon>Eukaryota</taxon>
        <taxon>Metazoa</taxon>
        <taxon>Ecdysozoa</taxon>
        <taxon>Arthropoda</taxon>
        <taxon>Crustacea</taxon>
        <taxon>Branchiopoda</taxon>
        <taxon>Anostraca</taxon>
        <taxon>Artemiidae</taxon>
        <taxon>Artemia</taxon>
    </lineage>
</organism>
<protein>
    <submittedName>
        <fullName evidence="2">Uncharacterized protein</fullName>
    </submittedName>
</protein>
<evidence type="ECO:0000256" key="1">
    <source>
        <dbReference type="SAM" id="MobiDB-lite"/>
    </source>
</evidence>
<feature type="region of interest" description="Disordered" evidence="1">
    <location>
        <begin position="206"/>
        <end position="225"/>
    </location>
</feature>
<sequence>MTWKIKERKKDQELQAECTALSNPMEEVKDALEVHEKEFSRVQFETSVGDSRNNLHLMQPLVLDEIDVEGFNEITLAMVITNQDLEPADLPTTLAEMPVTEATEHNTLGSLSNVSDNSEAAAVTPVVPSLASHPGPRRAQSGEEKVMRDRQKHLLIDTTPCGRFCRKHCKDLTRENHFTTWNRRIFKTMNISLRMPVSDACPTCERYSERNNDDDVNDEEPGQELNSSWRDEWLLHIDMVRKANHKHQKDASENGSPDKRVYEVDLQKVILLPEKGINTITMDNSFRNCTSKKSACTKKMKLPHLTAIAEAEYQKGSRNMFYRKSFDSDGVLLSDFLKKSFNHTKIPDPDSTPRGFSKEKKETIMKKLCPMMPCNRRQFWLKLQVTAVLDMTVDEDDTYEKARLRRISSYILLLRLAPIPISSSRTVLVHHNSSRD</sequence>
<evidence type="ECO:0000313" key="2">
    <source>
        <dbReference type="EMBL" id="KAK2722763.1"/>
    </source>
</evidence>
<reference evidence="2" key="1">
    <citation type="submission" date="2023-07" db="EMBL/GenBank/DDBJ databases">
        <title>Chromosome-level genome assembly of Artemia franciscana.</title>
        <authorList>
            <person name="Jo E."/>
        </authorList>
    </citation>
    <scope>NUCLEOTIDE SEQUENCE</scope>
    <source>
        <tissue evidence="2">Whole body</tissue>
    </source>
</reference>
<keyword evidence="3" id="KW-1185">Reference proteome</keyword>
<accession>A0AA88I7J6</accession>
<evidence type="ECO:0000313" key="3">
    <source>
        <dbReference type="Proteomes" id="UP001187531"/>
    </source>
</evidence>
<name>A0AA88I7J6_ARTSF</name>